<dbReference type="AlphaFoldDB" id="A0A0L0GAP7"/>
<reference evidence="1 2" key="1">
    <citation type="submission" date="2011-02" db="EMBL/GenBank/DDBJ databases">
        <title>The Genome Sequence of Sphaeroforma arctica JP610.</title>
        <authorList>
            <consortium name="The Broad Institute Genome Sequencing Platform"/>
            <person name="Russ C."/>
            <person name="Cuomo C."/>
            <person name="Young S.K."/>
            <person name="Zeng Q."/>
            <person name="Gargeya S."/>
            <person name="Alvarado L."/>
            <person name="Berlin A."/>
            <person name="Chapman S.B."/>
            <person name="Chen Z."/>
            <person name="Freedman E."/>
            <person name="Gellesch M."/>
            <person name="Goldberg J."/>
            <person name="Griggs A."/>
            <person name="Gujja S."/>
            <person name="Heilman E."/>
            <person name="Heiman D."/>
            <person name="Howarth C."/>
            <person name="Mehta T."/>
            <person name="Neiman D."/>
            <person name="Pearson M."/>
            <person name="Roberts A."/>
            <person name="Saif S."/>
            <person name="Shea T."/>
            <person name="Shenoy N."/>
            <person name="Sisk P."/>
            <person name="Stolte C."/>
            <person name="Sykes S."/>
            <person name="White J."/>
            <person name="Yandava C."/>
            <person name="Burger G."/>
            <person name="Gray M.W."/>
            <person name="Holland P.W.H."/>
            <person name="King N."/>
            <person name="Lang F.B.F."/>
            <person name="Roger A.J."/>
            <person name="Ruiz-Trillo I."/>
            <person name="Haas B."/>
            <person name="Nusbaum C."/>
            <person name="Birren B."/>
        </authorList>
    </citation>
    <scope>NUCLEOTIDE SEQUENCE [LARGE SCALE GENOMIC DNA]</scope>
    <source>
        <strain evidence="1 2">JP610</strain>
    </source>
</reference>
<dbReference type="SUPFAM" id="SSF56672">
    <property type="entry name" value="DNA/RNA polymerases"/>
    <property type="match status" value="1"/>
</dbReference>
<evidence type="ECO:0000313" key="2">
    <source>
        <dbReference type="Proteomes" id="UP000054560"/>
    </source>
</evidence>
<dbReference type="PANTHER" id="PTHR33050">
    <property type="entry name" value="REVERSE TRANSCRIPTASE DOMAIN-CONTAINING PROTEIN"/>
    <property type="match status" value="1"/>
</dbReference>
<protein>
    <submittedName>
        <fullName evidence="1">Uncharacterized protein</fullName>
    </submittedName>
</protein>
<proteinExistence type="predicted"/>
<keyword evidence="2" id="KW-1185">Reference proteome</keyword>
<dbReference type="InterPro" id="IPR052055">
    <property type="entry name" value="Hepadnavirus_pol/RT"/>
</dbReference>
<dbReference type="EMBL" id="KQ241708">
    <property type="protein sequence ID" value="KNC85333.1"/>
    <property type="molecule type" value="Genomic_DNA"/>
</dbReference>
<accession>A0A0L0GAP7</accession>
<gene>
    <name evidence="1" type="ORF">SARC_02480</name>
</gene>
<sequence>MSVIDIRSAFRLFKIRGTNIPLVGFVSKGQAYFERALPSGLRSNPELFERLGVTLDFIFPATKLDTNRFVDDFIATYLPAIGACDAAKLQALFALVKVPVAFEKSAIDVTRLKYIGVLLDMIARTVGLSDLKRKAYSELLHNWLTKRAATARKVVPLGGRLIWLCAIFPQACPYTPRILWRLRNNPQPHKYVRIAAAV</sequence>
<dbReference type="Proteomes" id="UP000054560">
    <property type="component" value="Unassembled WGS sequence"/>
</dbReference>
<organism evidence="1 2">
    <name type="scientific">Sphaeroforma arctica JP610</name>
    <dbReference type="NCBI Taxonomy" id="667725"/>
    <lineage>
        <taxon>Eukaryota</taxon>
        <taxon>Ichthyosporea</taxon>
        <taxon>Ichthyophonida</taxon>
        <taxon>Sphaeroforma</taxon>
    </lineage>
</organism>
<evidence type="ECO:0000313" key="1">
    <source>
        <dbReference type="EMBL" id="KNC85333.1"/>
    </source>
</evidence>
<name>A0A0L0GAP7_9EUKA</name>
<dbReference type="OrthoDB" id="2556210at2759"/>
<dbReference type="RefSeq" id="XP_014159235.1">
    <property type="nucleotide sequence ID" value="XM_014303760.1"/>
</dbReference>
<dbReference type="GeneID" id="25902984"/>
<dbReference type="PANTHER" id="PTHR33050:SF7">
    <property type="entry name" value="RIBONUCLEASE H"/>
    <property type="match status" value="1"/>
</dbReference>
<dbReference type="InterPro" id="IPR043502">
    <property type="entry name" value="DNA/RNA_pol_sf"/>
</dbReference>